<dbReference type="InterPro" id="IPR035010">
    <property type="entry name" value="PHS1"/>
</dbReference>
<gene>
    <name evidence="4" type="ORF">EPI10_017481</name>
</gene>
<dbReference type="InterPro" id="IPR011009">
    <property type="entry name" value="Kinase-like_dom_sf"/>
</dbReference>
<dbReference type="InterPro" id="IPR015275">
    <property type="entry name" value="Actin-fragmin_kin_cat_dom"/>
</dbReference>
<dbReference type="Gene3D" id="1.10.1070.11">
    <property type="entry name" value="Phosphatidylinositol 3-/4-kinase, catalytic domain"/>
    <property type="match status" value="1"/>
</dbReference>
<evidence type="ECO:0000256" key="1">
    <source>
        <dbReference type="SAM" id="MobiDB-lite"/>
    </source>
</evidence>
<name>A0A5B6U8Y6_9ROSI</name>
<dbReference type="InterPro" id="IPR036940">
    <property type="entry name" value="PI3/4_kinase_cat_sf"/>
</dbReference>
<dbReference type="SUPFAM" id="SSF56801">
    <property type="entry name" value="Acetyl-CoA synthetase-like"/>
    <property type="match status" value="1"/>
</dbReference>
<dbReference type="EMBL" id="SMMG02000012">
    <property type="protein sequence ID" value="KAA3454359.1"/>
    <property type="molecule type" value="Genomic_DNA"/>
</dbReference>
<feature type="domain" description="Actin-fragmin kinase catalytic" evidence="3">
    <location>
        <begin position="86"/>
        <end position="373"/>
    </location>
</feature>
<keyword evidence="5" id="KW-1185">Reference proteome</keyword>
<evidence type="ECO:0000259" key="3">
    <source>
        <dbReference type="Pfam" id="PF09192"/>
    </source>
</evidence>
<reference evidence="5" key="1">
    <citation type="journal article" date="2019" name="Plant Biotechnol. J.">
        <title>Genome sequencing of the Australian wild diploid species Gossypium australe highlights disease resistance and delayed gland morphogenesis.</title>
        <authorList>
            <person name="Cai Y."/>
            <person name="Cai X."/>
            <person name="Wang Q."/>
            <person name="Wang P."/>
            <person name="Zhang Y."/>
            <person name="Cai C."/>
            <person name="Xu Y."/>
            <person name="Wang K."/>
            <person name="Zhou Z."/>
            <person name="Wang C."/>
            <person name="Geng S."/>
            <person name="Li B."/>
            <person name="Dong Q."/>
            <person name="Hou Y."/>
            <person name="Wang H."/>
            <person name="Ai P."/>
            <person name="Liu Z."/>
            <person name="Yi F."/>
            <person name="Sun M."/>
            <person name="An G."/>
            <person name="Cheng J."/>
            <person name="Zhang Y."/>
            <person name="Shi Q."/>
            <person name="Xie Y."/>
            <person name="Shi X."/>
            <person name="Chang Y."/>
            <person name="Huang F."/>
            <person name="Chen Y."/>
            <person name="Hong S."/>
            <person name="Mi L."/>
            <person name="Sun Q."/>
            <person name="Zhang L."/>
            <person name="Zhou B."/>
            <person name="Peng R."/>
            <person name="Zhang X."/>
            <person name="Liu F."/>
        </authorList>
    </citation>
    <scope>NUCLEOTIDE SEQUENCE [LARGE SCALE GENOMIC DNA]</scope>
    <source>
        <strain evidence="5">cv. PA1801</strain>
    </source>
</reference>
<proteinExistence type="predicted"/>
<organism evidence="4 5">
    <name type="scientific">Gossypium australe</name>
    <dbReference type="NCBI Taxonomy" id="47621"/>
    <lineage>
        <taxon>Eukaryota</taxon>
        <taxon>Viridiplantae</taxon>
        <taxon>Streptophyta</taxon>
        <taxon>Embryophyta</taxon>
        <taxon>Tracheophyta</taxon>
        <taxon>Spermatophyta</taxon>
        <taxon>Magnoliopsida</taxon>
        <taxon>eudicotyledons</taxon>
        <taxon>Gunneridae</taxon>
        <taxon>Pentapetalae</taxon>
        <taxon>rosids</taxon>
        <taxon>malvids</taxon>
        <taxon>Malvales</taxon>
        <taxon>Malvaceae</taxon>
        <taxon>Malvoideae</taxon>
        <taxon>Gossypium</taxon>
    </lineage>
</organism>
<evidence type="ECO:0000259" key="2">
    <source>
        <dbReference type="Pfam" id="PF00501"/>
    </source>
</evidence>
<accession>A0A5B6U8Y6</accession>
<protein>
    <submittedName>
        <fullName evidence="4">Dual specificity protein phosphatase PHS1 isoform X2</fullName>
    </submittedName>
</protein>
<dbReference type="Proteomes" id="UP000325315">
    <property type="component" value="Unassembled WGS sequence"/>
</dbReference>
<dbReference type="AlphaFoldDB" id="A0A5B6U8Y6"/>
<feature type="region of interest" description="Disordered" evidence="1">
    <location>
        <begin position="48"/>
        <end position="84"/>
    </location>
</feature>
<dbReference type="OrthoDB" id="10252009at2759"/>
<dbReference type="Gene3D" id="3.30.300.30">
    <property type="match status" value="1"/>
</dbReference>
<dbReference type="PANTHER" id="PTHR47100:SF5">
    <property type="entry name" value="DUAL SPECIFICITY PROTEIN PHOSPHATASE PHS1"/>
    <property type="match status" value="1"/>
</dbReference>
<dbReference type="SUPFAM" id="SSF56112">
    <property type="entry name" value="Protein kinase-like (PK-like)"/>
    <property type="match status" value="1"/>
</dbReference>
<dbReference type="GO" id="GO:0043622">
    <property type="term" value="P:cortical microtubule organization"/>
    <property type="evidence" value="ECO:0007669"/>
    <property type="project" value="InterPro"/>
</dbReference>
<dbReference type="GO" id="GO:0009737">
    <property type="term" value="P:response to abscisic acid"/>
    <property type="evidence" value="ECO:0007669"/>
    <property type="project" value="InterPro"/>
</dbReference>
<dbReference type="InterPro" id="IPR000873">
    <property type="entry name" value="AMP-dep_synth/lig_dom"/>
</dbReference>
<dbReference type="Gene3D" id="3.40.50.12780">
    <property type="entry name" value="N-terminal domain of ligase-like"/>
    <property type="match status" value="1"/>
</dbReference>
<sequence>MAQHQKESPAPAIINPLRLQVLYMLGDITAGPAYRFSQWLELVRKRSGKNRSSGFPNRPNRLVNMPSCAEESSTDSQSLPSAEQPSEISLWDRLGKAAILDIESISFSWDMLSSLHHTEHSSSAEQSEDEQNKALEVTVNSGGVVFFALFNQPIFDDNSPKEAAAVIKFSSSRMATQSERLGYEFAKWLGIRTPQVVPLYSGARVVHNCSPEWLQIKEAAQKARVTATQEGDEVGEVTCSELLEALELSRCLLLMSYVHGLPLLESSSAFDSKEAAERTAAALGRVLMLDLVIRNEDRLPCRQLRWRGNPANLLLTDKTSSANIGSFDEAFDTAIKRFRPRVIRAIQKERRASSVDCRLSTHSPGLTSQSSDLSDIIESPRSSDMSLVGSSFSESFHSDSYIVAIDSGVPRRPPIGKRSNDQVMYPKLVELLLNSSSYSSNLLHDITCGKLGSAPPEDTETTDVQGMEATSLLVVVILFCEITISNGERETNSDSGSESYAAKASVPVRSTKIVLPHTTPPKGSRSTAPGIVFLGAFVPCVRFFMLARAFSMGETAVFTERFEFEGMFRAIEKYKVTYMPVLPPLVLALTKSDLTNKYDISSLLMLGSGDAPLGKEVAERFKEKFPAVELVQGYGLTETGGGAARVIGSEEAARYGTIGRLSENTEAKIVDPVTGEALPPGQRGELWLRGPTVMKGYIGDEKATTETMNSEGWLKTGDICYFDSQGFLHIVDRLKELIKYKAYQVPPAELKHLLHSHPEITDVAVIPYVSCKYGNMILFVLALLFNGGGFESG</sequence>
<dbReference type="GO" id="GO:0004721">
    <property type="term" value="F:phosphoprotein phosphatase activity"/>
    <property type="evidence" value="ECO:0007669"/>
    <property type="project" value="InterPro"/>
</dbReference>
<feature type="domain" description="AMP-dependent synthetase/ligase" evidence="2">
    <location>
        <begin position="544"/>
        <end position="697"/>
    </location>
</feature>
<evidence type="ECO:0000313" key="5">
    <source>
        <dbReference type="Proteomes" id="UP000325315"/>
    </source>
</evidence>
<dbReference type="Pfam" id="PF00501">
    <property type="entry name" value="AMP-binding"/>
    <property type="match status" value="1"/>
</dbReference>
<dbReference type="InterPro" id="IPR042099">
    <property type="entry name" value="ANL_N_sf"/>
</dbReference>
<evidence type="ECO:0000313" key="4">
    <source>
        <dbReference type="EMBL" id="KAA3454359.1"/>
    </source>
</evidence>
<comment type="caution">
    <text evidence="4">The sequence shown here is derived from an EMBL/GenBank/DDBJ whole genome shotgun (WGS) entry which is preliminary data.</text>
</comment>
<dbReference type="PANTHER" id="PTHR47100">
    <property type="entry name" value="DUAL SPECIFICITY PROTEIN PHOSPHATASE PHS1"/>
    <property type="match status" value="1"/>
</dbReference>
<dbReference type="InterPro" id="IPR045851">
    <property type="entry name" value="AMP-bd_C_sf"/>
</dbReference>
<feature type="compositionally biased region" description="Polar residues" evidence="1">
    <location>
        <begin position="70"/>
        <end position="84"/>
    </location>
</feature>
<dbReference type="Pfam" id="PF09192">
    <property type="entry name" value="Act-Frag_cataly"/>
    <property type="match status" value="1"/>
</dbReference>